<keyword evidence="2" id="KW-1185">Reference proteome</keyword>
<evidence type="ECO:0000256" key="1">
    <source>
        <dbReference type="SAM" id="MobiDB-lite"/>
    </source>
</evidence>
<feature type="compositionally biased region" description="Polar residues" evidence="1">
    <location>
        <begin position="140"/>
        <end position="151"/>
    </location>
</feature>
<dbReference type="Proteomes" id="UP000036681">
    <property type="component" value="Unplaced"/>
</dbReference>
<dbReference type="WBParaSite" id="ALUE_0002242001-mRNA-1">
    <property type="protein sequence ID" value="ALUE_0002242001-mRNA-1"/>
    <property type="gene ID" value="ALUE_0002242001"/>
</dbReference>
<proteinExistence type="predicted"/>
<feature type="compositionally biased region" description="Low complexity" evidence="1">
    <location>
        <begin position="33"/>
        <end position="45"/>
    </location>
</feature>
<feature type="compositionally biased region" description="Basic and acidic residues" evidence="1">
    <location>
        <begin position="46"/>
        <end position="60"/>
    </location>
</feature>
<dbReference type="AlphaFoldDB" id="A0A0M3IUJ2"/>
<reference evidence="3" key="1">
    <citation type="submission" date="2017-02" db="UniProtKB">
        <authorList>
            <consortium name="WormBaseParasite"/>
        </authorList>
    </citation>
    <scope>IDENTIFICATION</scope>
</reference>
<feature type="compositionally biased region" description="Low complexity" evidence="1">
    <location>
        <begin position="73"/>
        <end position="84"/>
    </location>
</feature>
<feature type="region of interest" description="Disordered" evidence="1">
    <location>
        <begin position="140"/>
        <end position="189"/>
    </location>
</feature>
<protein>
    <submittedName>
        <fullName evidence="3">Similar to</fullName>
    </submittedName>
</protein>
<accession>A0A0M3IUJ2</accession>
<evidence type="ECO:0000313" key="3">
    <source>
        <dbReference type="WBParaSite" id="ALUE_0002242001-mRNA-1"/>
    </source>
</evidence>
<sequence length="189" mass="20829">MPRFDDVQSSDTARPSPKSLRACLSTNIKERASATSSLSAGSSSDHSSDHNDYDHPRPHIDVGTALQPPAMVRTTPPGRQPQPQVIQLRPAQLMQRSVLATGEKNEFGSSSVLQNVFEGLGVERNRAVDEDDSRFSRSLNLDSHLSANPRSPSIPPETMYGIRTLSDDRQRRVTNVAPEVLSTQRTNER</sequence>
<evidence type="ECO:0000313" key="2">
    <source>
        <dbReference type="Proteomes" id="UP000036681"/>
    </source>
</evidence>
<name>A0A0M3IUJ2_ASCLU</name>
<feature type="region of interest" description="Disordered" evidence="1">
    <location>
        <begin position="1"/>
        <end position="85"/>
    </location>
</feature>
<organism evidence="2 3">
    <name type="scientific">Ascaris lumbricoides</name>
    <name type="common">Giant roundworm</name>
    <dbReference type="NCBI Taxonomy" id="6252"/>
    <lineage>
        <taxon>Eukaryota</taxon>
        <taxon>Metazoa</taxon>
        <taxon>Ecdysozoa</taxon>
        <taxon>Nematoda</taxon>
        <taxon>Chromadorea</taxon>
        <taxon>Rhabditida</taxon>
        <taxon>Spirurina</taxon>
        <taxon>Ascaridomorpha</taxon>
        <taxon>Ascaridoidea</taxon>
        <taxon>Ascarididae</taxon>
        <taxon>Ascaris</taxon>
    </lineage>
</organism>